<dbReference type="SUPFAM" id="SSF58014">
    <property type="entry name" value="Coiled-coil domain of nucleotide exchange factor GrpE"/>
    <property type="match status" value="1"/>
</dbReference>
<dbReference type="Proteomes" id="UP000198577">
    <property type="component" value="Unassembled WGS sequence"/>
</dbReference>
<evidence type="ECO:0000256" key="3">
    <source>
        <dbReference type="ARBA" id="ARBA00011738"/>
    </source>
</evidence>
<sequence>MMNNQDLPKEDQLMDQAINENEDLKQNVQDAVAIEGDQGDKPLEERDAGGEVEQRQEEGCVRDEQPLPTVESLQQQLEKVMQERDEYLSLAQRIQADFDNYRKRNKNAIAEAYDAATADVVKSFLPILDNLERALDSAKESSSHEAIAKGVEMVARQFKDVLKKLGVEEIDALGKAFDPELHEAVMRAEAEEGVEDNTVVEVFQKGYKYKDRVIRHSMVKVAVKQ</sequence>
<dbReference type="PRINTS" id="PR00773">
    <property type="entry name" value="GRPEPROTEIN"/>
</dbReference>
<organism evidence="15 16">
    <name type="scientific">Caldicoprobacter faecalis</name>
    <dbReference type="NCBI Taxonomy" id="937334"/>
    <lineage>
        <taxon>Bacteria</taxon>
        <taxon>Bacillati</taxon>
        <taxon>Bacillota</taxon>
        <taxon>Clostridia</taxon>
        <taxon>Caldicoprobacterales</taxon>
        <taxon>Caldicoprobacteraceae</taxon>
        <taxon>Caldicoprobacter</taxon>
    </lineage>
</organism>
<dbReference type="EMBL" id="FOXR01000004">
    <property type="protein sequence ID" value="SFP79343.1"/>
    <property type="molecule type" value="Genomic_DNA"/>
</dbReference>
<evidence type="ECO:0000256" key="14">
    <source>
        <dbReference type="SAM" id="MobiDB-lite"/>
    </source>
</evidence>
<evidence type="ECO:0000313" key="16">
    <source>
        <dbReference type="Proteomes" id="UP000198577"/>
    </source>
</evidence>
<dbReference type="FunFam" id="2.30.22.10:FF:000001">
    <property type="entry name" value="Protein GrpE"/>
    <property type="match status" value="1"/>
</dbReference>
<dbReference type="CDD" id="cd00446">
    <property type="entry name" value="GrpE"/>
    <property type="match status" value="1"/>
</dbReference>
<evidence type="ECO:0000256" key="10">
    <source>
        <dbReference type="HAMAP-Rule" id="MF_01151"/>
    </source>
</evidence>
<dbReference type="OrthoDB" id="9812586at2"/>
<protein>
    <recommendedName>
        <fullName evidence="8 10">Protein GrpE</fullName>
    </recommendedName>
    <alternativeName>
        <fullName evidence="9 10">HSP-70 cofactor</fullName>
    </alternativeName>
</protein>
<name>A0A1I5T8I8_9FIRM</name>
<feature type="coiled-coil region" evidence="13">
    <location>
        <begin position="70"/>
        <end position="111"/>
    </location>
</feature>
<keyword evidence="13" id="KW-0175">Coiled coil</keyword>
<dbReference type="PANTHER" id="PTHR21237">
    <property type="entry name" value="GRPE PROTEIN"/>
    <property type="match status" value="1"/>
</dbReference>
<evidence type="ECO:0000256" key="12">
    <source>
        <dbReference type="RuleBase" id="RU004478"/>
    </source>
</evidence>
<dbReference type="InterPro" id="IPR000740">
    <property type="entry name" value="GrpE"/>
</dbReference>
<dbReference type="GO" id="GO:0042803">
    <property type="term" value="F:protein homodimerization activity"/>
    <property type="evidence" value="ECO:0007669"/>
    <property type="project" value="InterPro"/>
</dbReference>
<evidence type="ECO:0000256" key="11">
    <source>
        <dbReference type="RuleBase" id="RU000639"/>
    </source>
</evidence>
<dbReference type="GO" id="GO:0051087">
    <property type="term" value="F:protein-folding chaperone binding"/>
    <property type="evidence" value="ECO:0007669"/>
    <property type="project" value="InterPro"/>
</dbReference>
<evidence type="ECO:0000256" key="13">
    <source>
        <dbReference type="SAM" id="Coils"/>
    </source>
</evidence>
<dbReference type="GO" id="GO:0005737">
    <property type="term" value="C:cytoplasm"/>
    <property type="evidence" value="ECO:0007669"/>
    <property type="project" value="UniProtKB-SubCell"/>
</dbReference>
<evidence type="ECO:0000256" key="4">
    <source>
        <dbReference type="ARBA" id="ARBA00022490"/>
    </source>
</evidence>
<dbReference type="InterPro" id="IPR009012">
    <property type="entry name" value="GrpE_head"/>
</dbReference>
<evidence type="ECO:0000256" key="2">
    <source>
        <dbReference type="ARBA" id="ARBA00009054"/>
    </source>
</evidence>
<dbReference type="SUPFAM" id="SSF51064">
    <property type="entry name" value="Head domain of nucleotide exchange factor GrpE"/>
    <property type="match status" value="1"/>
</dbReference>
<comment type="similarity">
    <text evidence="2 10 12">Belongs to the GrpE family.</text>
</comment>
<comment type="function">
    <text evidence="7 10 11">Participates actively in the response to hyperosmotic and heat shock by preventing the aggregation of stress-denatured proteins, in association with DnaK and GrpE. It is the nucleotide exchange factor for DnaK and may function as a thermosensor. Unfolded proteins bind initially to DnaJ; upon interaction with the DnaJ-bound protein, DnaK hydrolyzes its bound ATP, resulting in the formation of a stable complex. GrpE releases ADP from DnaK; ATP binding to DnaK triggers the release of the substrate protein, thus completing the reaction cycle. Several rounds of ATP-dependent interactions between DnaJ, DnaK and GrpE are required for fully efficient folding.</text>
</comment>
<evidence type="ECO:0000313" key="15">
    <source>
        <dbReference type="EMBL" id="SFP79343.1"/>
    </source>
</evidence>
<comment type="subcellular location">
    <subcellularLocation>
        <location evidence="1 10">Cytoplasm</location>
    </subcellularLocation>
</comment>
<dbReference type="Pfam" id="PF01025">
    <property type="entry name" value="GrpE"/>
    <property type="match status" value="1"/>
</dbReference>
<dbReference type="HAMAP" id="MF_01151">
    <property type="entry name" value="GrpE"/>
    <property type="match status" value="1"/>
</dbReference>
<dbReference type="RefSeq" id="WP_035146052.1">
    <property type="nucleotide sequence ID" value="NZ_FOXR01000004.1"/>
</dbReference>
<feature type="compositionally biased region" description="Basic and acidic residues" evidence="14">
    <location>
        <begin position="38"/>
        <end position="65"/>
    </location>
</feature>
<evidence type="ECO:0000256" key="7">
    <source>
        <dbReference type="ARBA" id="ARBA00053401"/>
    </source>
</evidence>
<feature type="region of interest" description="Disordered" evidence="14">
    <location>
        <begin position="1"/>
        <end position="68"/>
    </location>
</feature>
<evidence type="ECO:0000256" key="5">
    <source>
        <dbReference type="ARBA" id="ARBA00023016"/>
    </source>
</evidence>
<dbReference type="PANTHER" id="PTHR21237:SF23">
    <property type="entry name" value="GRPE PROTEIN HOMOLOG, MITOCHONDRIAL"/>
    <property type="match status" value="1"/>
</dbReference>
<keyword evidence="16" id="KW-1185">Reference proteome</keyword>
<dbReference type="STRING" id="937334.SAMN05444406_1047"/>
<evidence type="ECO:0000256" key="8">
    <source>
        <dbReference type="ARBA" id="ARBA00072274"/>
    </source>
</evidence>
<proteinExistence type="inferred from homology"/>
<evidence type="ECO:0000256" key="6">
    <source>
        <dbReference type="ARBA" id="ARBA00023186"/>
    </source>
</evidence>
<dbReference type="AlphaFoldDB" id="A0A1I5T8I8"/>
<evidence type="ECO:0000256" key="1">
    <source>
        <dbReference type="ARBA" id="ARBA00004496"/>
    </source>
</evidence>
<accession>A0A1I5T8I8</accession>
<comment type="subunit">
    <text evidence="3 10">Homodimer.</text>
</comment>
<dbReference type="GO" id="GO:0006457">
    <property type="term" value="P:protein folding"/>
    <property type="evidence" value="ECO:0007669"/>
    <property type="project" value="InterPro"/>
</dbReference>
<dbReference type="GO" id="GO:0000774">
    <property type="term" value="F:adenyl-nucleotide exchange factor activity"/>
    <property type="evidence" value="ECO:0007669"/>
    <property type="project" value="InterPro"/>
</dbReference>
<reference evidence="15 16" key="1">
    <citation type="submission" date="2016-10" db="EMBL/GenBank/DDBJ databases">
        <authorList>
            <person name="de Groot N.N."/>
        </authorList>
    </citation>
    <scope>NUCLEOTIDE SEQUENCE [LARGE SCALE GENOMIC DNA]</scope>
    <source>
        <strain evidence="15 16">DSM 20678</strain>
    </source>
</reference>
<keyword evidence="6 10" id="KW-0143">Chaperone</keyword>
<dbReference type="NCBIfam" id="NF010738">
    <property type="entry name" value="PRK14140.1"/>
    <property type="match status" value="1"/>
</dbReference>
<keyword evidence="5 10" id="KW-0346">Stress response</keyword>
<dbReference type="Gene3D" id="3.90.20.20">
    <property type="match status" value="1"/>
</dbReference>
<dbReference type="Gene3D" id="2.30.22.10">
    <property type="entry name" value="Head domain of nucleotide exchange factor GrpE"/>
    <property type="match status" value="1"/>
</dbReference>
<dbReference type="GO" id="GO:0051082">
    <property type="term" value="F:unfolded protein binding"/>
    <property type="evidence" value="ECO:0007669"/>
    <property type="project" value="TreeGrafter"/>
</dbReference>
<dbReference type="PROSITE" id="PS01071">
    <property type="entry name" value="GRPE"/>
    <property type="match status" value="1"/>
</dbReference>
<gene>
    <name evidence="10" type="primary">grpE</name>
    <name evidence="15" type="ORF">SAMN05444406_1047</name>
</gene>
<dbReference type="InterPro" id="IPR013805">
    <property type="entry name" value="GrpE_CC"/>
</dbReference>
<evidence type="ECO:0000256" key="9">
    <source>
        <dbReference type="ARBA" id="ARBA00076414"/>
    </source>
</evidence>
<keyword evidence="4 10" id="KW-0963">Cytoplasm</keyword>